<feature type="non-terminal residue" evidence="1">
    <location>
        <position position="1"/>
    </location>
</feature>
<protein>
    <submittedName>
        <fullName evidence="1">Uncharacterized protein</fullName>
    </submittedName>
</protein>
<feature type="non-terminal residue" evidence="1">
    <location>
        <position position="73"/>
    </location>
</feature>
<accession>G5A2W2</accession>
<keyword evidence="2" id="KW-1185">Reference proteome</keyword>
<gene>
    <name evidence="1" type="ORF">PHYSODRAFT_394204</name>
</gene>
<dbReference type="Proteomes" id="UP000002640">
    <property type="component" value="Unassembled WGS sequence"/>
</dbReference>
<sequence>RLRLHYSDEGVRHRFCTNAQRLLVAALDDASSPSKNAQLARKALCYRNILSRLDGLDPRDLSFDVSSFFGVEW</sequence>
<dbReference type="RefSeq" id="XP_009534863.1">
    <property type="nucleotide sequence ID" value="XM_009536568.1"/>
</dbReference>
<organism evidence="1 2">
    <name type="scientific">Phytophthora sojae (strain P6497)</name>
    <name type="common">Soybean stem and root rot agent</name>
    <name type="synonym">Phytophthora megasperma f. sp. glycines</name>
    <dbReference type="NCBI Taxonomy" id="1094619"/>
    <lineage>
        <taxon>Eukaryota</taxon>
        <taxon>Sar</taxon>
        <taxon>Stramenopiles</taxon>
        <taxon>Oomycota</taxon>
        <taxon>Peronosporomycetes</taxon>
        <taxon>Peronosporales</taxon>
        <taxon>Peronosporaceae</taxon>
        <taxon>Phytophthora</taxon>
    </lineage>
</organism>
<dbReference type="InParanoid" id="G5A2W2"/>
<dbReference type="GeneID" id="20651189"/>
<evidence type="ECO:0000313" key="1">
    <source>
        <dbReference type="EMBL" id="EGZ10002.1"/>
    </source>
</evidence>
<dbReference type="KEGG" id="psoj:PHYSODRAFT_394204"/>
<dbReference type="AlphaFoldDB" id="G5A2W2"/>
<name>G5A2W2_PHYSP</name>
<evidence type="ECO:0000313" key="2">
    <source>
        <dbReference type="Proteomes" id="UP000002640"/>
    </source>
</evidence>
<reference evidence="1 2" key="1">
    <citation type="journal article" date="2006" name="Science">
        <title>Phytophthora genome sequences uncover evolutionary origins and mechanisms of pathogenesis.</title>
        <authorList>
            <person name="Tyler B.M."/>
            <person name="Tripathy S."/>
            <person name="Zhang X."/>
            <person name="Dehal P."/>
            <person name="Jiang R.H."/>
            <person name="Aerts A."/>
            <person name="Arredondo F.D."/>
            <person name="Baxter L."/>
            <person name="Bensasson D."/>
            <person name="Beynon J.L."/>
            <person name="Chapman J."/>
            <person name="Damasceno C.M."/>
            <person name="Dorrance A.E."/>
            <person name="Dou D."/>
            <person name="Dickerman A.W."/>
            <person name="Dubchak I.L."/>
            <person name="Garbelotto M."/>
            <person name="Gijzen M."/>
            <person name="Gordon S.G."/>
            <person name="Govers F."/>
            <person name="Grunwald N.J."/>
            <person name="Huang W."/>
            <person name="Ivors K.L."/>
            <person name="Jones R.W."/>
            <person name="Kamoun S."/>
            <person name="Krampis K."/>
            <person name="Lamour K.H."/>
            <person name="Lee M.K."/>
            <person name="McDonald W.H."/>
            <person name="Medina M."/>
            <person name="Meijer H.J."/>
            <person name="Nordberg E.K."/>
            <person name="Maclean D.J."/>
            <person name="Ospina-Giraldo M.D."/>
            <person name="Morris P.F."/>
            <person name="Phuntumart V."/>
            <person name="Putnam N.H."/>
            <person name="Rash S."/>
            <person name="Rose J.K."/>
            <person name="Sakihama Y."/>
            <person name="Salamov A.A."/>
            <person name="Savidor A."/>
            <person name="Scheuring C.F."/>
            <person name="Smith B.M."/>
            <person name="Sobral B.W."/>
            <person name="Terry A."/>
            <person name="Torto-Alalibo T.A."/>
            <person name="Win J."/>
            <person name="Xu Z."/>
            <person name="Zhang H."/>
            <person name="Grigoriev I.V."/>
            <person name="Rokhsar D.S."/>
            <person name="Boore J.L."/>
        </authorList>
    </citation>
    <scope>NUCLEOTIDE SEQUENCE [LARGE SCALE GENOMIC DNA]</scope>
    <source>
        <strain evidence="1 2">P6497</strain>
    </source>
</reference>
<proteinExistence type="predicted"/>
<dbReference type="EMBL" id="JH159159">
    <property type="protein sequence ID" value="EGZ10002.1"/>
    <property type="molecule type" value="Genomic_DNA"/>
</dbReference>